<feature type="region of interest" description="Disordered" evidence="8">
    <location>
        <begin position="1209"/>
        <end position="1282"/>
    </location>
</feature>
<dbReference type="SUPFAM" id="SSF53448">
    <property type="entry name" value="Nucleotide-diphospho-sugar transferases"/>
    <property type="match status" value="1"/>
</dbReference>
<feature type="transmembrane region" description="Helical" evidence="9">
    <location>
        <begin position="882"/>
        <end position="906"/>
    </location>
</feature>
<dbReference type="InterPro" id="IPR004835">
    <property type="entry name" value="Chitin_synth"/>
</dbReference>
<evidence type="ECO:0000256" key="4">
    <source>
        <dbReference type="ARBA" id="ARBA00022676"/>
    </source>
</evidence>
<dbReference type="Pfam" id="PF03142">
    <property type="entry name" value="Chitin_synth_2"/>
    <property type="match status" value="1"/>
</dbReference>
<comment type="similarity">
    <text evidence="2">Belongs to the neurexin family.</text>
</comment>
<feature type="transmembrane region" description="Helical" evidence="9">
    <location>
        <begin position="122"/>
        <end position="140"/>
    </location>
</feature>
<keyword evidence="4" id="KW-0808">Transferase</keyword>
<dbReference type="Gene3D" id="1.10.150.50">
    <property type="entry name" value="Transcription Factor, Ets-1"/>
    <property type="match status" value="2"/>
</dbReference>
<evidence type="ECO:0000256" key="6">
    <source>
        <dbReference type="ARBA" id="ARBA00022989"/>
    </source>
</evidence>
<feature type="transmembrane region" description="Helical" evidence="9">
    <location>
        <begin position="160"/>
        <end position="179"/>
    </location>
</feature>
<feature type="region of interest" description="Disordered" evidence="8">
    <location>
        <begin position="1"/>
        <end position="32"/>
    </location>
</feature>
<feature type="transmembrane region" description="Helical" evidence="9">
    <location>
        <begin position="288"/>
        <end position="310"/>
    </location>
</feature>
<dbReference type="EC" id="2.4.1.16" evidence="3"/>
<dbReference type="CDD" id="cd09487">
    <property type="entry name" value="SAM_superfamily"/>
    <property type="match status" value="1"/>
</dbReference>
<keyword evidence="4" id="KW-0328">Glycosyltransferase</keyword>
<dbReference type="FunFam" id="1.10.150.50:FF:000071">
    <property type="entry name" value="Caskin, isoform D"/>
    <property type="match status" value="1"/>
</dbReference>
<feature type="transmembrane region" description="Helical" evidence="9">
    <location>
        <begin position="1538"/>
        <end position="1559"/>
    </location>
</feature>
<sequence>MASLPQQGASSSYEPALTVNVKPTSKSRAGRGKAVGETGMHLKFLKLVLSILLGMVVLACLSLSQLSAISLVRYLRPNVAEGNVTERNFMERNVTEENATERNATGRCEAVSDSSDELDRDVTTLMVVYMLMLPYGVSLLRSLWNGAFQDSVPWPHPKAFLVGAFLSICEVTGLCVLTLRVMPSVTPALSVVLSNGILFVSITSQCIEQTIGLCKQKKKRNLSVLLIPEAMKFAGLTDVCSSWVWTRAELYAKFTMQHQATVSFVVNVTASFVGYILAWTACSIRMGFFGFALPAFLSTVVTGAIFTNQICTTVTFLHRDTCLMFMEEDFMWDVGIGLGLLLIQFFTTTWFVMRSPTIVMEQEAQLFWLPGYNSVFPAQWLLLSRKNRNTKGEDFTTRRKTKQNTHVYICTTMYHESEREMEQLLTSLRALAENQVGERTFESHIFFDGGCRQGQPSQWALQLFSVMGRTLQDDNDPEDILQQCTRYKTPYGLQLQWNLRYGSGDAASGMDFTVHLKDNVLVKNKKRWSQVMYMSYTLDYAAYFHPLGMASKVIADTDVRATSTYGNDGSHGPHQARLNAVGTGGTAGWTAGDSDIHQSLQIYLGEDMVVTGVVTQGKHGCEEWVTRYHLYYSQDSESWESYRDKHNKPVAFEGNFDSDTPVQHILETPIRARYISFNPVSWKDRISMRVELLGYCATDLDRDSYILATDADIKFSPQSAKALMEIMSTDPSVGAVCARTHPLGSGPMVWYQVFDYAIGHWFQKVANSVLGTVLCCPGCFSVYRCKAVRDTLATYASTVSKGEEFLTKDMGEDRWLCTLMVEKGWRLEYTAVSEDSTYCPEEFDEFFNQRRRWIPSTIANQLELIRKWGGGQVKSDYVSKFFIMYQGFLLFSSMIGPSTVILIMAAGLELVVGSGENGILPTVIMFSLIFIGYGVLCLYAKQDTQLKWAKVLTMVFMVVMVIVLIGQAREMVTAFQDLDASLKQQNANHISDALKSCLDCENIGCGDCKTLTCDGPLEWSKDNVSTWLKECFGPDDQFRNISGHFTQYSGFQLSLFDEQTLCDVFAMQNGDPAKERDCKLIFREFVKIRDENAAVTSPPPPTILNRLPLPMSVIYFLSLAALYLLTALLHPSEFLKLLYGFVYLLSLPSGYILMTIYSVCNMTDRSWGTREIKVPGVAVGGKSVIEVISNLCRTLCSCCRREDTKQPSVEEISNYDVDDEETVGSESGSEDEQSESQSQLGDVKQAPANKSSLYGGSGKGSVRGHRPSIHGTLQGHRPSIHGTLRGHHRMFARRVSQQLIHDVSDFLPSQWPAELRQKYEKKFREHGYENTSFIFGMTNKDLEVIGITKKLHQNVLMKEIKKLPESELDDTIPENCRQWLESIGMEEYINSFETYGIISKDHLASLKSTDVDDLLNELKITKMAHIKRITNAIKKMKSPEETGRRIHLVKSIMKKVKTIIMQHDSTRSLEFKFWDKLRQECLDPEIALFSTDTDIRTQLVQLRNSWIRVLLVLNVMWITLIVSLTYVQQLNVLGNNPLSMLSLLVFGVLQLLQFLTMVYHRMRTLLHYLARLPYPASFTMRTKGTGSGRADVIEIEYPDADADLSPGAYRRPSLFALPPPTLAAGRARRPSLFGLLRHEQPQHWPGARTNPVYEED</sequence>
<keyword evidence="5 9" id="KW-0812">Transmembrane</keyword>
<dbReference type="FunFam" id="2.60.120.260:FF:000016">
    <property type="entry name" value="Contactin-associated protein-like 4 isoform 1"/>
    <property type="match status" value="1"/>
</dbReference>
<accession>A0A8K0EFY1</accession>
<feature type="compositionally biased region" description="Polar residues" evidence="8">
    <location>
        <begin position="1"/>
        <end position="13"/>
    </location>
</feature>
<comment type="subcellular location">
    <subcellularLocation>
        <location evidence="1">Membrane</location>
        <topology evidence="1">Multi-pass membrane protein</topology>
    </subcellularLocation>
</comment>
<dbReference type="SMART" id="SM00231">
    <property type="entry name" value="FA58C"/>
    <property type="match status" value="1"/>
</dbReference>
<keyword evidence="7 9" id="KW-0472">Membrane</keyword>
<evidence type="ECO:0000256" key="2">
    <source>
        <dbReference type="ARBA" id="ARBA00010241"/>
    </source>
</evidence>
<dbReference type="InterPro" id="IPR013761">
    <property type="entry name" value="SAM/pointed_sf"/>
</dbReference>
<feature type="transmembrane region" description="Helical" evidence="9">
    <location>
        <begin position="224"/>
        <end position="245"/>
    </location>
</feature>
<dbReference type="PROSITE" id="PS50022">
    <property type="entry name" value="FA58C_3"/>
    <property type="match status" value="1"/>
</dbReference>
<dbReference type="SUPFAM" id="SSF47769">
    <property type="entry name" value="SAM/Pointed domain"/>
    <property type="match status" value="2"/>
</dbReference>
<dbReference type="GO" id="GO:0016020">
    <property type="term" value="C:membrane"/>
    <property type="evidence" value="ECO:0007669"/>
    <property type="project" value="UniProtKB-SubCell"/>
</dbReference>
<dbReference type="GO" id="GO:0004100">
    <property type="term" value="F:chitin synthase activity"/>
    <property type="evidence" value="ECO:0007669"/>
    <property type="project" value="UniProtKB-EC"/>
</dbReference>
<dbReference type="InterPro" id="IPR000421">
    <property type="entry name" value="FA58C"/>
</dbReference>
<evidence type="ECO:0000313" key="13">
    <source>
        <dbReference type="Proteomes" id="UP000838412"/>
    </source>
</evidence>
<dbReference type="InterPro" id="IPR001660">
    <property type="entry name" value="SAM"/>
</dbReference>
<feature type="transmembrane region" description="Helical" evidence="9">
    <location>
        <begin position="260"/>
        <end position="281"/>
    </location>
</feature>
<dbReference type="SMART" id="SM00454">
    <property type="entry name" value="SAM"/>
    <property type="match status" value="2"/>
</dbReference>
<dbReference type="CDD" id="cd00057">
    <property type="entry name" value="FA58C"/>
    <property type="match status" value="1"/>
</dbReference>
<evidence type="ECO:0000256" key="8">
    <source>
        <dbReference type="SAM" id="MobiDB-lite"/>
    </source>
</evidence>
<reference evidence="12" key="1">
    <citation type="submission" date="2022-01" db="EMBL/GenBank/DDBJ databases">
        <authorList>
            <person name="Braso-Vives M."/>
        </authorList>
    </citation>
    <scope>NUCLEOTIDE SEQUENCE</scope>
</reference>
<dbReference type="InterPro" id="IPR008979">
    <property type="entry name" value="Galactose-bd-like_sf"/>
</dbReference>
<keyword evidence="6 9" id="KW-1133">Transmembrane helix</keyword>
<protein>
    <recommendedName>
        <fullName evidence="3">chitin synthase</fullName>
        <ecNumber evidence="3">2.4.1.16</ecNumber>
    </recommendedName>
</protein>
<feature type="transmembrane region" description="Helical" evidence="9">
    <location>
        <begin position="1113"/>
        <end position="1131"/>
    </location>
</feature>
<feature type="domain" description="F5/8 type C" evidence="10">
    <location>
        <begin position="542"/>
        <end position="695"/>
    </location>
</feature>
<dbReference type="SUPFAM" id="SSF49785">
    <property type="entry name" value="Galactose-binding domain-like"/>
    <property type="match status" value="1"/>
</dbReference>
<dbReference type="GO" id="GO:0071944">
    <property type="term" value="C:cell periphery"/>
    <property type="evidence" value="ECO:0007669"/>
    <property type="project" value="TreeGrafter"/>
</dbReference>
<evidence type="ECO:0000259" key="11">
    <source>
        <dbReference type="PROSITE" id="PS50105"/>
    </source>
</evidence>
<feature type="transmembrane region" description="Helical" evidence="9">
    <location>
        <begin position="47"/>
        <end position="69"/>
    </location>
</feature>
<dbReference type="InterPro" id="IPR029044">
    <property type="entry name" value="Nucleotide-diphossugar_trans"/>
</dbReference>
<feature type="domain" description="SAM" evidence="11">
    <location>
        <begin position="1302"/>
        <end position="1366"/>
    </location>
</feature>
<dbReference type="Gene3D" id="2.60.120.260">
    <property type="entry name" value="Galactose-binding domain-like"/>
    <property type="match status" value="1"/>
</dbReference>
<feature type="compositionally biased region" description="Acidic residues" evidence="8">
    <location>
        <begin position="1216"/>
        <end position="1234"/>
    </location>
</feature>
<dbReference type="Pfam" id="PF00754">
    <property type="entry name" value="F5_F8_type_C"/>
    <property type="match status" value="1"/>
</dbReference>
<dbReference type="OrthoDB" id="370884at2759"/>
<feature type="transmembrane region" description="Helical" evidence="9">
    <location>
        <begin position="918"/>
        <end position="936"/>
    </location>
</feature>
<dbReference type="PANTHER" id="PTHR22914:SF41">
    <property type="entry name" value="CHITIN SYNTHASE 7"/>
    <property type="match status" value="1"/>
</dbReference>
<evidence type="ECO:0000256" key="1">
    <source>
        <dbReference type="ARBA" id="ARBA00004141"/>
    </source>
</evidence>
<evidence type="ECO:0000256" key="3">
    <source>
        <dbReference type="ARBA" id="ARBA00012543"/>
    </source>
</evidence>
<feature type="transmembrane region" description="Helical" evidence="9">
    <location>
        <begin position="330"/>
        <end position="353"/>
    </location>
</feature>
<evidence type="ECO:0000256" key="9">
    <source>
        <dbReference type="SAM" id="Phobius"/>
    </source>
</evidence>
<organism evidence="12 13">
    <name type="scientific">Branchiostoma lanceolatum</name>
    <name type="common">Common lancelet</name>
    <name type="synonym">Amphioxus lanceolatum</name>
    <dbReference type="NCBI Taxonomy" id="7740"/>
    <lineage>
        <taxon>Eukaryota</taxon>
        <taxon>Metazoa</taxon>
        <taxon>Chordata</taxon>
        <taxon>Cephalochordata</taxon>
        <taxon>Leptocardii</taxon>
        <taxon>Amphioxiformes</taxon>
        <taxon>Branchiostomatidae</taxon>
        <taxon>Branchiostoma</taxon>
    </lineage>
</organism>
<dbReference type="EMBL" id="OV696704">
    <property type="protein sequence ID" value="CAH1251626.1"/>
    <property type="molecule type" value="Genomic_DNA"/>
</dbReference>
<feature type="domain" description="SAM" evidence="11">
    <location>
        <begin position="1371"/>
        <end position="1439"/>
    </location>
</feature>
<dbReference type="GO" id="GO:0006031">
    <property type="term" value="P:chitin biosynthetic process"/>
    <property type="evidence" value="ECO:0007669"/>
    <property type="project" value="TreeGrafter"/>
</dbReference>
<dbReference type="PROSITE" id="PS50105">
    <property type="entry name" value="SAM_DOMAIN"/>
    <property type="match status" value="2"/>
</dbReference>
<evidence type="ECO:0000259" key="10">
    <source>
        <dbReference type="PROSITE" id="PS50022"/>
    </source>
</evidence>
<gene>
    <name evidence="12" type="primary">MFGE8</name>
    <name evidence="12" type="ORF">BLAG_LOCUS11953</name>
</gene>
<dbReference type="Pfam" id="PF00536">
    <property type="entry name" value="SAM_1"/>
    <property type="match status" value="2"/>
</dbReference>
<feature type="transmembrane region" description="Helical" evidence="9">
    <location>
        <begin position="1137"/>
        <end position="1160"/>
    </location>
</feature>
<dbReference type="Proteomes" id="UP000838412">
    <property type="component" value="Chromosome 19"/>
</dbReference>
<feature type="transmembrane region" description="Helical" evidence="9">
    <location>
        <begin position="1506"/>
        <end position="1526"/>
    </location>
</feature>
<evidence type="ECO:0000313" key="12">
    <source>
        <dbReference type="EMBL" id="CAH1251626.1"/>
    </source>
</evidence>
<name>A0A8K0EFY1_BRALA</name>
<keyword evidence="13" id="KW-1185">Reference proteome</keyword>
<proteinExistence type="inferred from homology"/>
<feature type="transmembrane region" description="Helical" evidence="9">
    <location>
        <begin position="185"/>
        <end position="203"/>
    </location>
</feature>
<evidence type="ECO:0000256" key="5">
    <source>
        <dbReference type="ARBA" id="ARBA00022692"/>
    </source>
</evidence>
<dbReference type="FunFam" id="1.10.150.50:FF:000142">
    <property type="entry name" value="Uncharacterized protein"/>
    <property type="match status" value="1"/>
</dbReference>
<evidence type="ECO:0000256" key="7">
    <source>
        <dbReference type="ARBA" id="ARBA00023136"/>
    </source>
</evidence>
<dbReference type="PANTHER" id="PTHR22914">
    <property type="entry name" value="CHITIN SYNTHASE"/>
    <property type="match status" value="1"/>
</dbReference>